<dbReference type="RefSeq" id="XP_007918163.1">
    <property type="nucleotide sequence ID" value="XM_007919972.1"/>
</dbReference>
<dbReference type="EMBL" id="KB933295">
    <property type="protein sequence ID" value="EON97040.1"/>
    <property type="molecule type" value="Genomic_DNA"/>
</dbReference>
<feature type="region of interest" description="Disordered" evidence="1">
    <location>
        <begin position="97"/>
        <end position="134"/>
    </location>
</feature>
<feature type="compositionally biased region" description="Basic and acidic residues" evidence="1">
    <location>
        <begin position="201"/>
        <end position="210"/>
    </location>
</feature>
<dbReference type="KEGG" id="tmn:UCRPA7_7441"/>
<organism evidence="2 3">
    <name type="scientific">Phaeoacremonium minimum (strain UCR-PA7)</name>
    <name type="common">Esca disease fungus</name>
    <name type="synonym">Togninia minima</name>
    <dbReference type="NCBI Taxonomy" id="1286976"/>
    <lineage>
        <taxon>Eukaryota</taxon>
        <taxon>Fungi</taxon>
        <taxon>Dikarya</taxon>
        <taxon>Ascomycota</taxon>
        <taxon>Pezizomycotina</taxon>
        <taxon>Sordariomycetes</taxon>
        <taxon>Sordariomycetidae</taxon>
        <taxon>Togniniales</taxon>
        <taxon>Togniniaceae</taxon>
        <taxon>Phaeoacremonium</taxon>
    </lineage>
</organism>
<dbReference type="HOGENOM" id="CLU_886190_0_0_1"/>
<name>R8BCM7_PHAM7</name>
<evidence type="ECO:0000313" key="2">
    <source>
        <dbReference type="EMBL" id="EON97040.1"/>
    </source>
</evidence>
<feature type="region of interest" description="Disordered" evidence="1">
    <location>
        <begin position="152"/>
        <end position="248"/>
    </location>
</feature>
<feature type="compositionally biased region" description="Polar residues" evidence="1">
    <location>
        <begin position="1"/>
        <end position="33"/>
    </location>
</feature>
<feature type="compositionally biased region" description="Low complexity" evidence="1">
    <location>
        <begin position="102"/>
        <end position="114"/>
    </location>
</feature>
<evidence type="ECO:0000256" key="1">
    <source>
        <dbReference type="SAM" id="MobiDB-lite"/>
    </source>
</evidence>
<feature type="region of interest" description="Disordered" evidence="1">
    <location>
        <begin position="277"/>
        <end position="314"/>
    </location>
</feature>
<sequence>MNVISQPILQHPGSPQNYPLPESSTFSPVNTAAGNLPNPPLPQNFAVITQEPEHGAVDQNAGLTVQRQVSAVSQVSSLHPSPPQQQEHTIANVISGGINTLPSQSSPHASSPSPQITPDRNVSPEPPAPQSPVNLNVNIQAANNVQEENIYDATPRNSVPPPSRQQQPADVVIESPSAEPASKFAGRPQDHADTRSTISARSDERPKDLVIETAPPVSENTANGHHDRPERPANGNGKPVQSSADIFEEMKRKQLLREQEEKIPVNPTEPDMHAALAAAAKKKDEDDVPQMSATSYPGQEWNPYGGAEYEDWND</sequence>
<proteinExistence type="predicted"/>
<feature type="region of interest" description="Disordered" evidence="1">
    <location>
        <begin position="1"/>
        <end position="37"/>
    </location>
</feature>
<gene>
    <name evidence="2" type="ORF">UCRPA7_7441</name>
</gene>
<dbReference type="AlphaFoldDB" id="R8BCM7"/>
<reference evidence="3" key="1">
    <citation type="journal article" date="2013" name="Genome Announc.">
        <title>Draft genome sequence of the ascomycete Phaeoacremonium aleophilum strain UCR-PA7, a causal agent of the esca disease complex in grapevines.</title>
        <authorList>
            <person name="Blanco-Ulate B."/>
            <person name="Rolshausen P."/>
            <person name="Cantu D."/>
        </authorList>
    </citation>
    <scope>NUCLEOTIDE SEQUENCE [LARGE SCALE GENOMIC DNA]</scope>
    <source>
        <strain evidence="3">UCR-PA7</strain>
    </source>
</reference>
<dbReference type="OrthoDB" id="5151921at2759"/>
<evidence type="ECO:0000313" key="3">
    <source>
        <dbReference type="Proteomes" id="UP000014074"/>
    </source>
</evidence>
<dbReference type="GeneID" id="19328201"/>
<accession>R8BCM7</accession>
<protein>
    <submittedName>
        <fullName evidence="2">Uncharacterized protein</fullName>
    </submittedName>
</protein>
<dbReference type="Proteomes" id="UP000014074">
    <property type="component" value="Unassembled WGS sequence"/>
</dbReference>
<keyword evidence="3" id="KW-1185">Reference proteome</keyword>
<dbReference type="eggNOG" id="ENOG502S0PM">
    <property type="taxonomic scope" value="Eukaryota"/>
</dbReference>